<protein>
    <submittedName>
        <fullName evidence="2">Glycos_transf_2</fullName>
    </submittedName>
</protein>
<dbReference type="EMBL" id="KF125863">
    <property type="protein sequence ID" value="AIA93198.1"/>
    <property type="molecule type" value="Genomic_DNA"/>
</dbReference>
<dbReference type="Pfam" id="PF00535">
    <property type="entry name" value="Glycos_transf_2"/>
    <property type="match status" value="1"/>
</dbReference>
<dbReference type="PANTHER" id="PTHR22916">
    <property type="entry name" value="GLYCOSYLTRANSFERASE"/>
    <property type="match status" value="1"/>
</dbReference>
<proteinExistence type="predicted"/>
<dbReference type="GO" id="GO:0016758">
    <property type="term" value="F:hexosyltransferase activity"/>
    <property type="evidence" value="ECO:0007669"/>
    <property type="project" value="UniProtKB-ARBA"/>
</dbReference>
<feature type="domain" description="Glycosyltransferase 2-like" evidence="1">
    <location>
        <begin position="34"/>
        <end position="140"/>
    </location>
</feature>
<reference evidence="2" key="1">
    <citation type="journal article" date="2013" name="Environ. Microbiol.">
        <title>Seasonally variable intestinal metagenomes of the red palm weevil (Rhynchophorus ferrugineus).</title>
        <authorList>
            <person name="Jia S."/>
            <person name="Zhang X."/>
            <person name="Zhang G."/>
            <person name="Yin A."/>
            <person name="Zhang S."/>
            <person name="Li F."/>
            <person name="Wang L."/>
            <person name="Zhao D."/>
            <person name="Yun Q."/>
            <person name="Tala"/>
            <person name="Wang J."/>
            <person name="Sun G."/>
            <person name="Baabdullah M."/>
            <person name="Yu X."/>
            <person name="Hu S."/>
            <person name="Al-Mssallem I.S."/>
            <person name="Yu J."/>
        </authorList>
    </citation>
    <scope>NUCLEOTIDE SEQUENCE</scope>
</reference>
<accession>A0A060C961</accession>
<dbReference type="CDD" id="cd00761">
    <property type="entry name" value="Glyco_tranf_GTA_type"/>
    <property type="match status" value="1"/>
</dbReference>
<evidence type="ECO:0000259" key="1">
    <source>
        <dbReference type="Pfam" id="PF00535"/>
    </source>
</evidence>
<name>A0A060C961_9ACTN</name>
<dbReference type="PANTHER" id="PTHR22916:SF3">
    <property type="entry name" value="UDP-GLCNAC:BETAGAL BETA-1,3-N-ACETYLGLUCOSAMINYLTRANSFERASE-LIKE PROTEIN 1"/>
    <property type="match status" value="1"/>
</dbReference>
<feature type="non-terminal residue" evidence="2">
    <location>
        <position position="159"/>
    </location>
</feature>
<dbReference type="SUPFAM" id="SSF53448">
    <property type="entry name" value="Nucleotide-diphospho-sugar transferases"/>
    <property type="match status" value="1"/>
</dbReference>
<sequence>QRMVGPTDEVCEAYKALGNKMAISSGGSKRIDVSVVLPCYNVEKYLDQALCSAEKNTLINLEIICVNDGSTDATLDVIKLHVAKDERVRVIDKPNAGYGAAVNRGFDEARGTYVAILEPDDWVEPHMYDNLFTLAHRYESKAIGYPDIVKSSYWRIWMP</sequence>
<organism evidence="2">
    <name type="scientific">uncultured Olsenella sp</name>
    <dbReference type="NCBI Taxonomy" id="190764"/>
    <lineage>
        <taxon>Bacteria</taxon>
        <taxon>Bacillati</taxon>
        <taxon>Actinomycetota</taxon>
        <taxon>Coriobacteriia</taxon>
        <taxon>Coriobacteriales</taxon>
        <taxon>Atopobiaceae</taxon>
        <taxon>Olsenella</taxon>
        <taxon>environmental samples</taxon>
    </lineage>
</organism>
<dbReference type="InterPro" id="IPR001173">
    <property type="entry name" value="Glyco_trans_2-like"/>
</dbReference>
<dbReference type="Gene3D" id="3.90.550.10">
    <property type="entry name" value="Spore Coat Polysaccharide Biosynthesis Protein SpsA, Chain A"/>
    <property type="match status" value="1"/>
</dbReference>
<feature type="non-terminal residue" evidence="2">
    <location>
        <position position="1"/>
    </location>
</feature>
<dbReference type="InterPro" id="IPR029044">
    <property type="entry name" value="Nucleotide-diphossugar_trans"/>
</dbReference>
<dbReference type="AlphaFoldDB" id="A0A060C961"/>
<evidence type="ECO:0000313" key="2">
    <source>
        <dbReference type="EMBL" id="AIA93198.1"/>
    </source>
</evidence>